<dbReference type="Proteomes" id="UP000321331">
    <property type="component" value="Unassembled WGS sequence"/>
</dbReference>
<feature type="region of interest" description="Disordered" evidence="1">
    <location>
        <begin position="55"/>
        <end position="109"/>
    </location>
</feature>
<reference evidence="2 3" key="1">
    <citation type="submission" date="2019-07" db="EMBL/GenBank/DDBJ databases">
        <title>The First High-Quality Draft Genome Sequence of the Causal Agent of the Current Panama Disease Epidemic.</title>
        <authorList>
            <person name="Warmington R.J."/>
            <person name="Kay W."/>
            <person name="Jeffries A."/>
            <person name="Bebber D."/>
            <person name="Moore K."/>
            <person name="Studholme D.J."/>
        </authorList>
    </citation>
    <scope>NUCLEOTIDE SEQUENCE [LARGE SCALE GENOMIC DNA]</scope>
    <source>
        <strain evidence="2 3">TR4</strain>
    </source>
</reference>
<feature type="compositionally biased region" description="Basic and acidic residues" evidence="1">
    <location>
        <begin position="55"/>
        <end position="68"/>
    </location>
</feature>
<evidence type="ECO:0000313" key="3">
    <source>
        <dbReference type="Proteomes" id="UP000321331"/>
    </source>
</evidence>
<comment type="caution">
    <text evidence="2">The sequence shown here is derived from an EMBL/GenBank/DDBJ whole genome shotgun (WGS) entry which is preliminary data.</text>
</comment>
<protein>
    <submittedName>
        <fullName evidence="2">Uncharacterized protein</fullName>
    </submittedName>
</protein>
<accession>A0A5C6SJ08</accession>
<dbReference type="AlphaFoldDB" id="A0A5C6SJ08"/>
<evidence type="ECO:0000313" key="2">
    <source>
        <dbReference type="EMBL" id="TXB97858.1"/>
    </source>
</evidence>
<evidence type="ECO:0000256" key="1">
    <source>
        <dbReference type="SAM" id="MobiDB-lite"/>
    </source>
</evidence>
<proteinExistence type="predicted"/>
<organism evidence="2 3">
    <name type="scientific">Fusarium oxysporum f. sp. cubense</name>
    <dbReference type="NCBI Taxonomy" id="61366"/>
    <lineage>
        <taxon>Eukaryota</taxon>
        <taxon>Fungi</taxon>
        <taxon>Dikarya</taxon>
        <taxon>Ascomycota</taxon>
        <taxon>Pezizomycotina</taxon>
        <taxon>Sordariomycetes</taxon>
        <taxon>Hypocreomycetidae</taxon>
        <taxon>Hypocreales</taxon>
        <taxon>Nectriaceae</taxon>
        <taxon>Fusarium</taxon>
        <taxon>Fusarium oxysporum species complex</taxon>
    </lineage>
</organism>
<dbReference type="EMBL" id="VMNF01000013">
    <property type="protein sequence ID" value="TXB97858.1"/>
    <property type="molecule type" value="Genomic_DNA"/>
</dbReference>
<sequence>MAELDRLLDQCVIFRENLPERTEALRLLLASTIPVIADDYTEDYRTWVEKTSSAEHIDSDTAVDKGEGHDEDEGEYEDEGEDEIQDDDDDSDEKECGDDERYDEIEDQSQNRVIADTGDLFDAESTFAWSLDSKEDHSQDLATDMLLRFCSLLSQLRTSMARINSYLSKIRAAESDMCECGRAPETMEHFLFWCARWETERQMMRQIGQSMMGRLSFFLGGKAASDGPKWAPNLEAVRAAVRFAMATGRLN</sequence>
<feature type="compositionally biased region" description="Acidic residues" evidence="1">
    <location>
        <begin position="69"/>
        <end position="107"/>
    </location>
</feature>
<name>A0A5C6SJ08_FUSOC</name>
<gene>
    <name evidence="2" type="ORF">FocTR4_00017196</name>
</gene>